<organism evidence="7 8">
    <name type="scientific">Rhododendron griersonianum</name>
    <dbReference type="NCBI Taxonomy" id="479676"/>
    <lineage>
        <taxon>Eukaryota</taxon>
        <taxon>Viridiplantae</taxon>
        <taxon>Streptophyta</taxon>
        <taxon>Embryophyta</taxon>
        <taxon>Tracheophyta</taxon>
        <taxon>Spermatophyta</taxon>
        <taxon>Magnoliopsida</taxon>
        <taxon>eudicotyledons</taxon>
        <taxon>Gunneridae</taxon>
        <taxon>Pentapetalae</taxon>
        <taxon>asterids</taxon>
        <taxon>Ericales</taxon>
        <taxon>Ericaceae</taxon>
        <taxon>Ericoideae</taxon>
        <taxon>Rhodoreae</taxon>
        <taxon>Rhododendron</taxon>
    </lineage>
</organism>
<accession>A0AAV6IWU7</accession>
<dbReference type="Proteomes" id="UP000823749">
    <property type="component" value="Chromosome 9"/>
</dbReference>
<evidence type="ECO:0000256" key="4">
    <source>
        <dbReference type="ARBA" id="ARBA00023163"/>
    </source>
</evidence>
<sequence length="352" mass="40160">MGRKHKRVIIEGVVDSFLGSILDDVFLGPQNAEGRPWLEAMVKPGEEFPFSESSPQFFKVFVPDQSSQEVQIPPEFLKYFNGVLPYKSTITNMEGRSWKVELNEVNDSLYFHDGWHQFVLDNSLEFGDFLVFYYGGNANFYVKIYGKNGCLKEPNPPTSDIHRAISLPQENQTVENRKSKRLSCIVSSDQIADNNLCSGRSSGLQKKGRALKEADKFTSKFPFFKILLGSTYVTRGPVCWHVYVGAIPSFNHIGKSRTRRCLTIRTFYILQNVPASFVSSVMQQDRQRATLVVSNKSWSVGLCRGRRHVRMITHGWPIFSRENALKVGDVCVFELVERKDFVLKVSVFRCLD</sequence>
<dbReference type="PANTHER" id="PTHR31920">
    <property type="entry name" value="B3 DOMAIN-CONTAINING"/>
    <property type="match status" value="1"/>
</dbReference>
<feature type="domain" description="TF-B3" evidence="6">
    <location>
        <begin position="273"/>
        <end position="351"/>
    </location>
</feature>
<keyword evidence="4" id="KW-0804">Transcription</keyword>
<feature type="domain" description="TF-B3" evidence="6">
    <location>
        <begin position="55"/>
        <end position="148"/>
    </location>
</feature>
<evidence type="ECO:0000313" key="8">
    <source>
        <dbReference type="Proteomes" id="UP000823749"/>
    </source>
</evidence>
<dbReference type="Gene3D" id="2.40.330.10">
    <property type="entry name" value="DNA-binding pseudobarrel domain"/>
    <property type="match status" value="2"/>
</dbReference>
<dbReference type="EMBL" id="JACTNZ010000009">
    <property type="protein sequence ID" value="KAG5531659.1"/>
    <property type="molecule type" value="Genomic_DNA"/>
</dbReference>
<dbReference type="PROSITE" id="PS50863">
    <property type="entry name" value="B3"/>
    <property type="match status" value="2"/>
</dbReference>
<keyword evidence="5" id="KW-0539">Nucleus</keyword>
<name>A0AAV6IWU7_9ERIC</name>
<evidence type="ECO:0000259" key="6">
    <source>
        <dbReference type="PROSITE" id="PS50863"/>
    </source>
</evidence>
<evidence type="ECO:0000256" key="1">
    <source>
        <dbReference type="ARBA" id="ARBA00004123"/>
    </source>
</evidence>
<evidence type="ECO:0000313" key="7">
    <source>
        <dbReference type="EMBL" id="KAG5531659.1"/>
    </source>
</evidence>
<dbReference type="Pfam" id="PF02362">
    <property type="entry name" value="B3"/>
    <property type="match status" value="2"/>
</dbReference>
<dbReference type="InterPro" id="IPR050655">
    <property type="entry name" value="Plant_B3_domain"/>
</dbReference>
<evidence type="ECO:0000256" key="5">
    <source>
        <dbReference type="ARBA" id="ARBA00023242"/>
    </source>
</evidence>
<comment type="subcellular location">
    <subcellularLocation>
        <location evidence="1">Nucleus</location>
    </subcellularLocation>
</comment>
<dbReference type="PANTHER" id="PTHR31920:SF148">
    <property type="entry name" value="B3 DOMAIN-CONTAINING PROTEIN OS03G0621600"/>
    <property type="match status" value="1"/>
</dbReference>
<dbReference type="AlphaFoldDB" id="A0AAV6IWU7"/>
<reference evidence="7" key="1">
    <citation type="submission" date="2020-08" db="EMBL/GenBank/DDBJ databases">
        <title>Plant Genome Project.</title>
        <authorList>
            <person name="Zhang R.-G."/>
        </authorList>
    </citation>
    <scope>NUCLEOTIDE SEQUENCE</scope>
    <source>
        <strain evidence="7">WSP0</strain>
        <tissue evidence="7">Leaf</tissue>
    </source>
</reference>
<dbReference type="CDD" id="cd10017">
    <property type="entry name" value="B3_DNA"/>
    <property type="match status" value="2"/>
</dbReference>
<dbReference type="GO" id="GO:0003677">
    <property type="term" value="F:DNA binding"/>
    <property type="evidence" value="ECO:0007669"/>
    <property type="project" value="UniProtKB-KW"/>
</dbReference>
<dbReference type="SMART" id="SM01019">
    <property type="entry name" value="B3"/>
    <property type="match status" value="2"/>
</dbReference>
<evidence type="ECO:0000256" key="3">
    <source>
        <dbReference type="ARBA" id="ARBA00023125"/>
    </source>
</evidence>
<keyword evidence="8" id="KW-1185">Reference proteome</keyword>
<proteinExistence type="predicted"/>
<dbReference type="InterPro" id="IPR003340">
    <property type="entry name" value="B3_DNA-bd"/>
</dbReference>
<protein>
    <recommendedName>
        <fullName evidence="6">TF-B3 domain-containing protein</fullName>
    </recommendedName>
</protein>
<evidence type="ECO:0000256" key="2">
    <source>
        <dbReference type="ARBA" id="ARBA00023015"/>
    </source>
</evidence>
<keyword evidence="3" id="KW-0238">DNA-binding</keyword>
<dbReference type="SUPFAM" id="SSF101936">
    <property type="entry name" value="DNA-binding pseudobarrel domain"/>
    <property type="match status" value="2"/>
</dbReference>
<comment type="caution">
    <text evidence="7">The sequence shown here is derived from an EMBL/GenBank/DDBJ whole genome shotgun (WGS) entry which is preliminary data.</text>
</comment>
<dbReference type="InterPro" id="IPR015300">
    <property type="entry name" value="DNA-bd_pseudobarrel_sf"/>
</dbReference>
<keyword evidence="2" id="KW-0805">Transcription regulation</keyword>
<gene>
    <name evidence="7" type="ORF">RHGRI_026320</name>
</gene>
<dbReference type="GO" id="GO:0005634">
    <property type="term" value="C:nucleus"/>
    <property type="evidence" value="ECO:0007669"/>
    <property type="project" value="UniProtKB-SubCell"/>
</dbReference>